<protein>
    <submittedName>
        <fullName evidence="2">Formiminotransferase catalytic domain containing protein</fullName>
    </submittedName>
</protein>
<feature type="domain" description="Formiminotransferase N-terminal subdomain" evidence="1">
    <location>
        <begin position="1"/>
        <end position="97"/>
    </location>
</feature>
<dbReference type="SMART" id="SM01222">
    <property type="entry name" value="FTCD_N"/>
    <property type="match status" value="1"/>
</dbReference>
<dbReference type="AlphaFoldDB" id="A0A2P5E4W7"/>
<dbReference type="EMBL" id="JXTB01000001">
    <property type="protein sequence ID" value="PON80572.1"/>
    <property type="molecule type" value="Genomic_DNA"/>
</dbReference>
<comment type="caution">
    <text evidence="2">The sequence shown here is derived from an EMBL/GenBank/DDBJ whole genome shotgun (WGS) entry which is preliminary data.</text>
</comment>
<dbReference type="InterPro" id="IPR037064">
    <property type="entry name" value="Formiminotransferase_N_sf"/>
</dbReference>
<sequence>MFHPLARASLGEAAWLAKVVACELGTTFQVPSFLYGAAHEEGRRADAIRRELGYFKPNFGGNQWVGRLNPESLALKPDEGPDPVDPTKGVVVTGATPWVDSFNIPIFSSDLAAVRGIARRVSGRGGGLPSVQVMALAHNETVVEVACYLLDPNKVGGDRVQVEVERLAKEEGMTVAKGYFTGLSQENTIRTYLRLVSFV</sequence>
<dbReference type="SUPFAM" id="SSF55116">
    <property type="entry name" value="Formiminotransferase domain of formiminotransferase-cyclodeaminase"/>
    <property type="match status" value="1"/>
</dbReference>
<gene>
    <name evidence="2" type="ORF">PanWU01x14_001280</name>
</gene>
<dbReference type="InterPro" id="IPR037070">
    <property type="entry name" value="Formiminotransferase_C_sf"/>
</dbReference>
<keyword evidence="3" id="KW-1185">Reference proteome</keyword>
<dbReference type="Pfam" id="PF07837">
    <property type="entry name" value="FTCD_N"/>
    <property type="match status" value="1"/>
</dbReference>
<reference evidence="3" key="1">
    <citation type="submission" date="2016-06" db="EMBL/GenBank/DDBJ databases">
        <title>Parallel loss of symbiosis genes in relatives of nitrogen-fixing non-legume Parasponia.</title>
        <authorList>
            <person name="Van Velzen R."/>
            <person name="Holmer R."/>
            <person name="Bu F."/>
            <person name="Rutten L."/>
            <person name="Van Zeijl A."/>
            <person name="Liu W."/>
            <person name="Santuari L."/>
            <person name="Cao Q."/>
            <person name="Sharma T."/>
            <person name="Shen D."/>
            <person name="Roswanjaya Y."/>
            <person name="Wardhani T."/>
            <person name="Kalhor M.S."/>
            <person name="Jansen J."/>
            <person name="Van den Hoogen J."/>
            <person name="Gungor B."/>
            <person name="Hartog M."/>
            <person name="Hontelez J."/>
            <person name="Verver J."/>
            <person name="Yang W.-C."/>
            <person name="Schijlen E."/>
            <person name="Repin R."/>
            <person name="Schilthuizen M."/>
            <person name="Schranz E."/>
            <person name="Heidstra R."/>
            <person name="Miyata K."/>
            <person name="Fedorova E."/>
            <person name="Kohlen W."/>
            <person name="Bisseling T."/>
            <person name="Smit S."/>
            <person name="Geurts R."/>
        </authorList>
    </citation>
    <scope>NUCLEOTIDE SEQUENCE [LARGE SCALE GENOMIC DNA]</scope>
    <source>
        <strain evidence="3">cv. WU1-14</strain>
    </source>
</reference>
<evidence type="ECO:0000313" key="2">
    <source>
        <dbReference type="EMBL" id="PON80572.1"/>
    </source>
</evidence>
<evidence type="ECO:0000313" key="3">
    <source>
        <dbReference type="Proteomes" id="UP000237105"/>
    </source>
</evidence>
<dbReference type="Gene3D" id="3.30.70.670">
    <property type="entry name" value="Formiminotransferase, C-terminal subdomain"/>
    <property type="match status" value="1"/>
</dbReference>
<name>A0A2P5E4W7_PARAD</name>
<dbReference type="InterPro" id="IPR022384">
    <property type="entry name" value="FormiminoTrfase_cat_dom_sf"/>
</dbReference>
<dbReference type="InterPro" id="IPR051623">
    <property type="entry name" value="FTCD"/>
</dbReference>
<accession>A0A2P5E4W7</accession>
<dbReference type="GO" id="GO:0005542">
    <property type="term" value="F:folic acid binding"/>
    <property type="evidence" value="ECO:0007669"/>
    <property type="project" value="InterPro"/>
</dbReference>
<organism evidence="2 3">
    <name type="scientific">Parasponia andersonii</name>
    <name type="common">Sponia andersonii</name>
    <dbReference type="NCBI Taxonomy" id="3476"/>
    <lineage>
        <taxon>Eukaryota</taxon>
        <taxon>Viridiplantae</taxon>
        <taxon>Streptophyta</taxon>
        <taxon>Embryophyta</taxon>
        <taxon>Tracheophyta</taxon>
        <taxon>Spermatophyta</taxon>
        <taxon>Magnoliopsida</taxon>
        <taxon>eudicotyledons</taxon>
        <taxon>Gunneridae</taxon>
        <taxon>Pentapetalae</taxon>
        <taxon>rosids</taxon>
        <taxon>fabids</taxon>
        <taxon>Rosales</taxon>
        <taxon>Cannabaceae</taxon>
        <taxon>Parasponia</taxon>
    </lineage>
</organism>
<dbReference type="GO" id="GO:0016740">
    <property type="term" value="F:transferase activity"/>
    <property type="evidence" value="ECO:0007669"/>
    <property type="project" value="UniProtKB-KW"/>
</dbReference>
<dbReference type="PANTHER" id="PTHR12234">
    <property type="entry name" value="FORMIMINOTRANSFERASE-CYCLODEAMINASE"/>
    <property type="match status" value="1"/>
</dbReference>
<keyword evidence="2" id="KW-0808">Transferase</keyword>
<dbReference type="OrthoDB" id="48036at2759"/>
<proteinExistence type="predicted"/>
<dbReference type="Gene3D" id="3.30.990.10">
    <property type="entry name" value="Formiminotransferase, N-terminal subdomain"/>
    <property type="match status" value="1"/>
</dbReference>
<dbReference type="Proteomes" id="UP000237105">
    <property type="component" value="Unassembled WGS sequence"/>
</dbReference>
<dbReference type="STRING" id="3476.A0A2P5E4W7"/>
<dbReference type="InterPro" id="IPR012886">
    <property type="entry name" value="Formiminotransferase_N"/>
</dbReference>
<evidence type="ECO:0000259" key="1">
    <source>
        <dbReference type="SMART" id="SM01222"/>
    </source>
</evidence>
<dbReference type="PANTHER" id="PTHR12234:SF1">
    <property type="entry name" value="FORMIMINOTRANSFERASE N-TERMINAL SUBDOMAIN-CONTAINING PROTEIN"/>
    <property type="match status" value="1"/>
</dbReference>